<dbReference type="PROSITE" id="PS00083">
    <property type="entry name" value="INTRADIOL_DIOXYGENAS"/>
    <property type="match status" value="1"/>
</dbReference>
<dbReference type="SUPFAM" id="SSF49482">
    <property type="entry name" value="Aromatic compound dioxygenase"/>
    <property type="match status" value="1"/>
</dbReference>
<evidence type="ECO:0000256" key="2">
    <source>
        <dbReference type="ARBA" id="ARBA00022964"/>
    </source>
</evidence>
<dbReference type="Gene3D" id="2.60.130.10">
    <property type="entry name" value="Aromatic compound dioxygenase"/>
    <property type="match status" value="1"/>
</dbReference>
<keyword evidence="3" id="KW-0560">Oxidoreductase</keyword>
<name>A0A562T8U2_9HYPH</name>
<proteinExistence type="inferred from homology"/>
<evidence type="ECO:0000256" key="1">
    <source>
        <dbReference type="ARBA" id="ARBA00007825"/>
    </source>
</evidence>
<dbReference type="EMBL" id="VLLF01000003">
    <property type="protein sequence ID" value="TWI89704.1"/>
    <property type="molecule type" value="Genomic_DNA"/>
</dbReference>
<dbReference type="GO" id="GO:0018578">
    <property type="term" value="F:protocatechuate 3,4-dioxygenase activity"/>
    <property type="evidence" value="ECO:0007669"/>
    <property type="project" value="InterPro"/>
</dbReference>
<dbReference type="GO" id="GO:0008199">
    <property type="term" value="F:ferric iron binding"/>
    <property type="evidence" value="ECO:0007669"/>
    <property type="project" value="InterPro"/>
</dbReference>
<dbReference type="RefSeq" id="WP_145342545.1">
    <property type="nucleotide sequence ID" value="NZ_SMLY01000073.1"/>
</dbReference>
<dbReference type="InterPro" id="IPR050770">
    <property type="entry name" value="Intradiol_RC_Dioxygenase"/>
</dbReference>
<dbReference type="OrthoDB" id="9805815at2"/>
<organism evidence="5 6">
    <name type="scientific">Roseibium hamelinense</name>
    <dbReference type="NCBI Taxonomy" id="150831"/>
    <lineage>
        <taxon>Bacteria</taxon>
        <taxon>Pseudomonadati</taxon>
        <taxon>Pseudomonadota</taxon>
        <taxon>Alphaproteobacteria</taxon>
        <taxon>Hyphomicrobiales</taxon>
        <taxon>Stappiaceae</taxon>
        <taxon>Roseibium</taxon>
    </lineage>
</organism>
<gene>
    <name evidence="5" type="ORF">JM93_01910</name>
</gene>
<reference evidence="5 6" key="1">
    <citation type="submission" date="2019-07" db="EMBL/GenBank/DDBJ databases">
        <title>Genomic Encyclopedia of Archaeal and Bacterial Type Strains, Phase II (KMG-II): from individual species to whole genera.</title>
        <authorList>
            <person name="Goeker M."/>
        </authorList>
    </citation>
    <scope>NUCLEOTIDE SEQUENCE [LARGE SCALE GENOMIC DNA]</scope>
    <source>
        <strain evidence="5 6">ATCC BAA-252</strain>
    </source>
</reference>
<dbReference type="NCBIfam" id="TIGR02423">
    <property type="entry name" value="protocat_alph"/>
    <property type="match status" value="1"/>
</dbReference>
<keyword evidence="2 5" id="KW-0223">Dioxygenase</keyword>
<dbReference type="InterPro" id="IPR012786">
    <property type="entry name" value="Protocat_dOase_a"/>
</dbReference>
<dbReference type="InterPro" id="IPR000627">
    <property type="entry name" value="Intradiol_dOase_C"/>
</dbReference>
<evidence type="ECO:0000313" key="5">
    <source>
        <dbReference type="EMBL" id="TWI89704.1"/>
    </source>
</evidence>
<sequence length="208" mass="22347">MVPTLGYLKETPSQTAGPYVHIGLAPAQAGQAFAGKTISNKLAGPDTPGERITIEGRVFDGTGTPIRDALIECWQADANGRYNCHEDLPGGADHDGFAGFGRCGSDFETGLFSFETIKPGVVPGRNGVQQAPHISLWIVARGLNVGLQTRLYFSEETAANAADPVLNTIEQEARRQTLIAERISTGDVAVYRFNIHLQGAEETVFFDI</sequence>
<comment type="caution">
    <text evidence="5">The sequence shown here is derived from an EMBL/GenBank/DDBJ whole genome shotgun (WGS) entry which is preliminary data.</text>
</comment>
<evidence type="ECO:0000313" key="6">
    <source>
        <dbReference type="Proteomes" id="UP000320593"/>
    </source>
</evidence>
<evidence type="ECO:0000259" key="4">
    <source>
        <dbReference type="PROSITE" id="PS00083"/>
    </source>
</evidence>
<dbReference type="PANTHER" id="PTHR33711">
    <property type="entry name" value="DIOXYGENASE, PUTATIVE (AFU_ORTHOLOGUE AFUA_2G02910)-RELATED"/>
    <property type="match status" value="1"/>
</dbReference>
<dbReference type="PANTHER" id="PTHR33711:SF9">
    <property type="entry name" value="PROTOCATECHUATE 3,4-DIOXYGENASE ALPHA CHAIN"/>
    <property type="match status" value="1"/>
</dbReference>
<evidence type="ECO:0000256" key="3">
    <source>
        <dbReference type="ARBA" id="ARBA00023002"/>
    </source>
</evidence>
<protein>
    <submittedName>
        <fullName evidence="5">Protocatechuate 3,4-dioxygenase alpha subunit</fullName>
    </submittedName>
</protein>
<comment type="similarity">
    <text evidence="1">Belongs to the intradiol ring-cleavage dioxygenase family.</text>
</comment>
<dbReference type="InterPro" id="IPR015889">
    <property type="entry name" value="Intradiol_dOase_core"/>
</dbReference>
<dbReference type="Proteomes" id="UP000320593">
    <property type="component" value="Unassembled WGS sequence"/>
</dbReference>
<accession>A0A562T8U2</accession>
<dbReference type="AlphaFoldDB" id="A0A562T8U2"/>
<dbReference type="CDD" id="cd03463">
    <property type="entry name" value="3_4-PCD_alpha"/>
    <property type="match status" value="1"/>
</dbReference>
<keyword evidence="6" id="KW-1185">Reference proteome</keyword>
<feature type="domain" description="Intradiol ring-cleavage dioxygenases" evidence="4">
    <location>
        <begin position="54"/>
        <end position="82"/>
    </location>
</feature>
<dbReference type="Pfam" id="PF00775">
    <property type="entry name" value="Dioxygenase_C"/>
    <property type="match status" value="1"/>
</dbReference>